<dbReference type="SUPFAM" id="SSF52799">
    <property type="entry name" value="(Phosphotyrosine protein) phosphatases II"/>
    <property type="match status" value="1"/>
</dbReference>
<dbReference type="InterPro" id="IPR013083">
    <property type="entry name" value="Znf_RING/FYVE/PHD"/>
</dbReference>
<feature type="region of interest" description="Disordered" evidence="17">
    <location>
        <begin position="922"/>
        <end position="959"/>
    </location>
</feature>
<dbReference type="SUPFAM" id="SSF57903">
    <property type="entry name" value="FYVE/PHD zinc finger"/>
    <property type="match status" value="1"/>
</dbReference>
<dbReference type="GO" id="GO:0016020">
    <property type="term" value="C:membrane"/>
    <property type="evidence" value="ECO:0007669"/>
    <property type="project" value="UniProtKB-SubCell"/>
</dbReference>
<dbReference type="InterPro" id="IPR016130">
    <property type="entry name" value="Tyr_Pase_AS"/>
</dbReference>
<evidence type="ECO:0000259" key="18">
    <source>
        <dbReference type="PROSITE" id="PS50178"/>
    </source>
</evidence>
<dbReference type="InterPro" id="IPR029021">
    <property type="entry name" value="Prot-tyrosine_phosphatase-like"/>
</dbReference>
<evidence type="ECO:0000256" key="13">
    <source>
        <dbReference type="PIRSR" id="PIRSR630564-1"/>
    </source>
</evidence>
<dbReference type="Gene3D" id="3.30.40.10">
    <property type="entry name" value="Zinc/RING finger domain, C3HC4 (zinc finger)"/>
    <property type="match status" value="1"/>
</dbReference>
<comment type="similarity">
    <text evidence="4">Belongs to the lst-2 family.</text>
</comment>
<dbReference type="FunFam" id="3.30.40.10:FF:000073">
    <property type="entry name" value="myotubularin-related protein 4 isoform X2"/>
    <property type="match status" value="1"/>
</dbReference>
<dbReference type="GO" id="GO:0061952">
    <property type="term" value="P:midbody abscission"/>
    <property type="evidence" value="ECO:0007669"/>
    <property type="project" value="UniProtKB-ARBA"/>
</dbReference>
<dbReference type="SUPFAM" id="SSF50729">
    <property type="entry name" value="PH domain-like"/>
    <property type="match status" value="1"/>
</dbReference>
<dbReference type="GO" id="GO:0004438">
    <property type="term" value="F:phosphatidylinositol-3-phosphate phosphatase activity"/>
    <property type="evidence" value="ECO:0007669"/>
    <property type="project" value="UniProtKB-ARBA"/>
</dbReference>
<evidence type="ECO:0000256" key="11">
    <source>
        <dbReference type="ARBA" id="ARBA00023136"/>
    </source>
</evidence>
<dbReference type="GO" id="GO:0052629">
    <property type="term" value="F:phosphatidylinositol-3,5-bisphosphate 3-phosphatase activity"/>
    <property type="evidence" value="ECO:0007669"/>
    <property type="project" value="UniProtKB-EC"/>
</dbReference>
<dbReference type="InterPro" id="IPR010569">
    <property type="entry name" value="Myotubularin-like_Pase_dom"/>
</dbReference>
<dbReference type="GO" id="GO:0046474">
    <property type="term" value="P:glycerophospholipid biosynthetic process"/>
    <property type="evidence" value="ECO:0007669"/>
    <property type="project" value="UniProtKB-ARBA"/>
</dbReference>
<dbReference type="EC" id="3.1.3.95" evidence="5"/>
<keyword evidence="21" id="KW-1185">Reference proteome</keyword>
<evidence type="ECO:0000256" key="14">
    <source>
        <dbReference type="PIRSR" id="PIRSR630564-2"/>
    </source>
</evidence>
<feature type="binding site" evidence="14">
    <location>
        <begin position="345"/>
        <end position="346"/>
    </location>
    <ligand>
        <name>substrate</name>
    </ligand>
</feature>
<dbReference type="AlphaFoldDB" id="A0A5N5SRE3"/>
<evidence type="ECO:0000256" key="16">
    <source>
        <dbReference type="SAM" id="Coils"/>
    </source>
</evidence>
<dbReference type="PANTHER" id="PTHR10807:SF75">
    <property type="entry name" value="PHOSPHATIDYLINOSITOL-3-PHOSPHATE PHOSPHATASE"/>
    <property type="match status" value="1"/>
</dbReference>
<accession>A0A5N5SRE3</accession>
<dbReference type="EMBL" id="SEYY01021417">
    <property type="protein sequence ID" value="KAB7496378.1"/>
    <property type="molecule type" value="Genomic_DNA"/>
</dbReference>
<keyword evidence="16" id="KW-0175">Coiled coil</keyword>
<evidence type="ECO:0000313" key="21">
    <source>
        <dbReference type="Proteomes" id="UP000326759"/>
    </source>
</evidence>
<evidence type="ECO:0000256" key="12">
    <source>
        <dbReference type="ARBA" id="ARBA00032571"/>
    </source>
</evidence>
<dbReference type="InterPro" id="IPR046978">
    <property type="entry name" value="MTMR4_FYVE"/>
</dbReference>
<keyword evidence="10" id="KW-0862">Zinc</keyword>
<evidence type="ECO:0000256" key="17">
    <source>
        <dbReference type="SAM" id="MobiDB-lite"/>
    </source>
</evidence>
<feature type="coiled-coil region" evidence="16">
    <location>
        <begin position="884"/>
        <end position="911"/>
    </location>
</feature>
<dbReference type="GO" id="GO:0019903">
    <property type="term" value="F:protein phosphatase binding"/>
    <property type="evidence" value="ECO:0007669"/>
    <property type="project" value="TreeGrafter"/>
</dbReference>
<dbReference type="InterPro" id="IPR000306">
    <property type="entry name" value="Znf_FYVE"/>
</dbReference>
<evidence type="ECO:0000256" key="10">
    <source>
        <dbReference type="ARBA" id="ARBA00022833"/>
    </source>
</evidence>
<evidence type="ECO:0000256" key="15">
    <source>
        <dbReference type="PROSITE-ProRule" id="PRU00091"/>
    </source>
</evidence>
<evidence type="ECO:0000256" key="7">
    <source>
        <dbReference type="ARBA" id="ARBA00022723"/>
    </source>
</evidence>
<dbReference type="Pfam" id="PF01363">
    <property type="entry name" value="FYVE"/>
    <property type="match status" value="1"/>
</dbReference>
<dbReference type="GO" id="GO:0005829">
    <property type="term" value="C:cytosol"/>
    <property type="evidence" value="ECO:0007669"/>
    <property type="project" value="UniProtKB-ARBA"/>
</dbReference>
<feature type="domain" description="FYVE-type" evidence="18">
    <location>
        <begin position="975"/>
        <end position="1035"/>
    </location>
</feature>
<feature type="region of interest" description="Disordered" evidence="17">
    <location>
        <begin position="623"/>
        <end position="642"/>
    </location>
</feature>
<feature type="domain" description="Myotubularin phosphatase" evidence="19">
    <location>
        <begin position="153"/>
        <end position="568"/>
    </location>
</feature>
<dbReference type="InterPro" id="IPR011011">
    <property type="entry name" value="Znf_FYVE_PHD"/>
</dbReference>
<evidence type="ECO:0000256" key="1">
    <source>
        <dbReference type="ARBA" id="ARBA00003580"/>
    </source>
</evidence>
<dbReference type="PROSITE" id="PS00383">
    <property type="entry name" value="TYR_PHOSPHATASE_1"/>
    <property type="match status" value="1"/>
</dbReference>
<dbReference type="SMART" id="SM00064">
    <property type="entry name" value="FYVE"/>
    <property type="match status" value="1"/>
</dbReference>
<evidence type="ECO:0000256" key="8">
    <source>
        <dbReference type="ARBA" id="ARBA00022771"/>
    </source>
</evidence>
<keyword evidence="9" id="KW-0378">Hydrolase</keyword>
<feature type="compositionally biased region" description="Polar residues" evidence="17">
    <location>
        <begin position="626"/>
        <end position="642"/>
    </location>
</feature>
<dbReference type="OrthoDB" id="271628at2759"/>
<comment type="subcellular location">
    <subcellularLocation>
        <location evidence="2">Membrane</location>
    </subcellularLocation>
</comment>
<feature type="active site" description="Phosphocysteine intermediate" evidence="13">
    <location>
        <position position="403"/>
    </location>
</feature>
<dbReference type="GO" id="GO:0060090">
    <property type="term" value="F:molecular adaptor activity"/>
    <property type="evidence" value="ECO:0007669"/>
    <property type="project" value="UniProtKB-ARBA"/>
</dbReference>
<evidence type="ECO:0000256" key="4">
    <source>
        <dbReference type="ARBA" id="ARBA00008755"/>
    </source>
</evidence>
<dbReference type="GO" id="GO:0008270">
    <property type="term" value="F:zinc ion binding"/>
    <property type="evidence" value="ECO:0007669"/>
    <property type="project" value="UniProtKB-KW"/>
</dbReference>
<dbReference type="PROSITE" id="PS50178">
    <property type="entry name" value="ZF_FYVE"/>
    <property type="match status" value="1"/>
</dbReference>
<feature type="compositionally biased region" description="Low complexity" evidence="17">
    <location>
        <begin position="936"/>
        <end position="953"/>
    </location>
</feature>
<comment type="function">
    <text evidence="1">Negative regulator of epidermal growth factor receptor (EGFR) signaling.</text>
</comment>
<dbReference type="PANTHER" id="PTHR10807">
    <property type="entry name" value="MYOTUBULARIN-RELATED"/>
    <property type="match status" value="1"/>
</dbReference>
<evidence type="ECO:0000256" key="9">
    <source>
        <dbReference type="ARBA" id="ARBA00022801"/>
    </source>
</evidence>
<proteinExistence type="inferred from homology"/>
<evidence type="ECO:0000259" key="19">
    <source>
        <dbReference type="PROSITE" id="PS51339"/>
    </source>
</evidence>
<feature type="binding site" evidence="14">
    <location>
        <begin position="403"/>
        <end position="409"/>
    </location>
    <ligand>
        <name>substrate</name>
    </ligand>
</feature>
<protein>
    <recommendedName>
        <fullName evidence="6">Lateral signaling target protein 2 homolog</fullName>
        <ecNumber evidence="5">3.1.3.95</ecNumber>
    </recommendedName>
    <alternativeName>
        <fullName evidence="12">Phosphatidylinositol-3,5-bisphosphate 3-phosphatase</fullName>
    </alternativeName>
</protein>
<dbReference type="GO" id="GO:0004721">
    <property type="term" value="F:phosphoprotein phosphatase activity"/>
    <property type="evidence" value="ECO:0007669"/>
    <property type="project" value="UniProtKB-ARBA"/>
</dbReference>
<keyword evidence="11" id="KW-0472">Membrane</keyword>
<dbReference type="GO" id="GO:0010506">
    <property type="term" value="P:regulation of autophagy"/>
    <property type="evidence" value="ECO:0007669"/>
    <property type="project" value="TreeGrafter"/>
</dbReference>
<dbReference type="GO" id="GO:0046856">
    <property type="term" value="P:phosphatidylinositol dephosphorylation"/>
    <property type="evidence" value="ECO:0007669"/>
    <property type="project" value="UniProtKB-ARBA"/>
</dbReference>
<keyword evidence="7" id="KW-0479">Metal-binding</keyword>
<dbReference type="Proteomes" id="UP000326759">
    <property type="component" value="Unassembled WGS sequence"/>
</dbReference>
<dbReference type="InterPro" id="IPR030564">
    <property type="entry name" value="Myotubularin"/>
</dbReference>
<keyword evidence="8 15" id="KW-0863">Zinc-finger</keyword>
<sequence>MTAESSSSSSNGVKRVNDELPLPRSLSLSLLSGESPQLIGKCSEGVITLTNYRLIMQYTGITHNVPIGVIEQTEVRKVLGLQILCKDARSYKCTFPSGEMCLKWQKMINDVIMSPNSLEKIFAFTYYHSTLIEYPELHSYYSSHMGGCFSYAQRSNRIFDDEVKRLGFDIVGAWRISLANENYQLCPSYPRRIIVPSSISDKILEEVARFRSSRRIPAVVWRHPNGAVIARSSQPEVGWLWWRSSEDEDLIKALAEACAYDSPSTSFQSQNGAAKENQKKSELAISDLSNICDLPEAKAQKDIKKLLIMDARSYTTAVANRARGGGCECLEYYPTCDIQFMSLDNIHTIRKSHQAVRNITSDMQNWLSALENSRWLHHISGLIKAAVTVTQTIVEGRPVLVHCTDGWDRTPQITALAEILLDPYYRTIEGFQVLVEREWIEFGHKFSDRCGTGVDSDDPNERCPVFLQWIDCVHQVLHQYPIAFQFNQAYLVKLAQHVYSCLFGTFLFNSSQERYVNEQQHGKPIPFPVWPLFKLHQQKYINYLYLRTNQELYPSYHVDDLVFFKAIYLNKTGKYQEDKPPQSENVPEEGRVVENLVESGELVKTKIFSPDLALLKSALGPEAFEENSNSQPPTDIGTTQSLGGDKEFLEYNEKLKSVISENKPQESKTLPKFFVDEDDSSTENCRENSIQKVRDADKRSIEGSTDTLVAENGVISSDDNQKNFNQINGDLFIPNGKPSKPLVNGTKFVEDYSVKKSMNKGMPFRSVASEEKWPEDPKEFYNSSSIAACSICLKSKKLMSEFDVEFWKCSYNDDFAPSYSVNGFSDCKGAKTNGHQYFTPAHSTSNSSCIPSTPNDDRYSFVHQEKPLSSVFTDGLSDYCDDINRRLYQIKNQYQSEIDSLRRELQATKSFYHHLIHSKLSHSNNENRTEDQVSLPESVGSGSGDSVGPESSGLSDASWEALDEGDAKTTLWVPDHAVDSCTSCHSRFWMGRRRHHCRNCGKIFCAECSGNSAPVPKENLYDPVRVCGTCFLTIYDFRQKCIQVASN</sequence>
<dbReference type="PROSITE" id="PS51339">
    <property type="entry name" value="PPASE_MYOTUBULARIN"/>
    <property type="match status" value="1"/>
</dbReference>
<dbReference type="CDD" id="cd15733">
    <property type="entry name" value="FYVE_MTMR4"/>
    <property type="match status" value="1"/>
</dbReference>
<comment type="caution">
    <text evidence="20">The sequence shown here is derived from an EMBL/GenBank/DDBJ whole genome shotgun (WGS) entry which is preliminary data.</text>
</comment>
<evidence type="ECO:0000256" key="5">
    <source>
        <dbReference type="ARBA" id="ARBA00012903"/>
    </source>
</evidence>
<evidence type="ECO:0000256" key="3">
    <source>
        <dbReference type="ARBA" id="ARBA00007471"/>
    </source>
</evidence>
<gene>
    <name evidence="20" type="primary">mtmr4</name>
    <name evidence="20" type="ORF">Anas_08500</name>
</gene>
<dbReference type="InterPro" id="IPR017455">
    <property type="entry name" value="Znf_FYVE-rel"/>
</dbReference>
<comment type="similarity">
    <text evidence="3">Belongs to the protein-tyrosine phosphatase family. Non-receptor class myotubularin subfamily.</text>
</comment>
<reference evidence="20 21" key="1">
    <citation type="journal article" date="2019" name="PLoS Biol.">
        <title>Sex chromosomes control vertical transmission of feminizing Wolbachia symbionts in an isopod.</title>
        <authorList>
            <person name="Becking T."/>
            <person name="Chebbi M.A."/>
            <person name="Giraud I."/>
            <person name="Moumen B."/>
            <person name="Laverre T."/>
            <person name="Caubet Y."/>
            <person name="Peccoud J."/>
            <person name="Gilbert C."/>
            <person name="Cordaux R."/>
        </authorList>
    </citation>
    <scope>NUCLEOTIDE SEQUENCE [LARGE SCALE GENOMIC DNA]</scope>
    <source>
        <strain evidence="20">ANa2</strain>
        <tissue evidence="20">Whole body excluding digestive tract and cuticle</tissue>
    </source>
</reference>
<name>A0A5N5SRE3_9CRUS</name>
<organism evidence="20 21">
    <name type="scientific">Armadillidium nasatum</name>
    <dbReference type="NCBI Taxonomy" id="96803"/>
    <lineage>
        <taxon>Eukaryota</taxon>
        <taxon>Metazoa</taxon>
        <taxon>Ecdysozoa</taxon>
        <taxon>Arthropoda</taxon>
        <taxon>Crustacea</taxon>
        <taxon>Multicrustacea</taxon>
        <taxon>Malacostraca</taxon>
        <taxon>Eumalacostraca</taxon>
        <taxon>Peracarida</taxon>
        <taxon>Isopoda</taxon>
        <taxon>Oniscidea</taxon>
        <taxon>Crinocheta</taxon>
        <taxon>Armadillidiidae</taxon>
        <taxon>Armadillidium</taxon>
    </lineage>
</organism>
<evidence type="ECO:0000313" key="20">
    <source>
        <dbReference type="EMBL" id="KAB7496378.1"/>
    </source>
</evidence>
<evidence type="ECO:0000256" key="2">
    <source>
        <dbReference type="ARBA" id="ARBA00004370"/>
    </source>
</evidence>
<evidence type="ECO:0000256" key="6">
    <source>
        <dbReference type="ARBA" id="ARBA00019870"/>
    </source>
</evidence>
<dbReference type="Pfam" id="PF06602">
    <property type="entry name" value="Myotub-related"/>
    <property type="match status" value="1"/>
</dbReference>